<gene>
    <name evidence="1" type="ORF">IQ241_23715</name>
</gene>
<dbReference type="EMBL" id="JADEXG010000095">
    <property type="protein sequence ID" value="MBE9080257.1"/>
    <property type="molecule type" value="Genomic_DNA"/>
</dbReference>
<comment type="caution">
    <text evidence="1">The sequence shown here is derived from an EMBL/GenBank/DDBJ whole genome shotgun (WGS) entry which is preliminary data.</text>
</comment>
<protein>
    <submittedName>
        <fullName evidence="1">Uncharacterized protein</fullName>
    </submittedName>
</protein>
<accession>A0A8J7DDU8</accession>
<evidence type="ECO:0000313" key="1">
    <source>
        <dbReference type="EMBL" id="MBE9080257.1"/>
    </source>
</evidence>
<name>A0A8J7DDU8_9CYAN</name>
<proteinExistence type="predicted"/>
<reference evidence="1" key="1">
    <citation type="submission" date="2020-10" db="EMBL/GenBank/DDBJ databases">
        <authorList>
            <person name="Castelo-Branco R."/>
            <person name="Eusebio N."/>
            <person name="Adriana R."/>
            <person name="Vieira A."/>
            <person name="Brugerolle De Fraissinette N."/>
            <person name="Rezende De Castro R."/>
            <person name="Schneider M.P."/>
            <person name="Vasconcelos V."/>
            <person name="Leao P.N."/>
        </authorList>
    </citation>
    <scope>NUCLEOTIDE SEQUENCE</scope>
    <source>
        <strain evidence="1">LEGE 07310</strain>
    </source>
</reference>
<dbReference type="AlphaFoldDB" id="A0A8J7DDU8"/>
<dbReference type="RefSeq" id="WP_193912024.1">
    <property type="nucleotide sequence ID" value="NZ_JADEXG010000095.1"/>
</dbReference>
<dbReference type="Proteomes" id="UP000636505">
    <property type="component" value="Unassembled WGS sequence"/>
</dbReference>
<organism evidence="1 2">
    <name type="scientific">Vasconcelosia minhoensis LEGE 07310</name>
    <dbReference type="NCBI Taxonomy" id="915328"/>
    <lineage>
        <taxon>Bacteria</taxon>
        <taxon>Bacillati</taxon>
        <taxon>Cyanobacteriota</taxon>
        <taxon>Cyanophyceae</taxon>
        <taxon>Nodosilineales</taxon>
        <taxon>Cymatolegaceae</taxon>
        <taxon>Vasconcelosia</taxon>
        <taxon>Vasconcelosia minhoensis</taxon>
    </lineage>
</organism>
<evidence type="ECO:0000313" key="2">
    <source>
        <dbReference type="Proteomes" id="UP000636505"/>
    </source>
</evidence>
<sequence>MNWQQRYTEHFMRPWSERRGIDNIDHNSTISLVRVPLDRLSDALAASAIETHRGVLGAEIELPSEFGFAYQVTGHAWSIMIRDITVSPNRIAATSAPTAAQLSQVLGQPVITLSVSDTSGVIEYQLFEGGEISEYFLGTDGAGDLGNIDGLPAQRYVLSPYSDVDPEATEQIAYFWSKRRVPT</sequence>
<keyword evidence="2" id="KW-1185">Reference proteome</keyword>